<proteinExistence type="predicted"/>
<feature type="region of interest" description="Disordered" evidence="1">
    <location>
        <begin position="1"/>
        <end position="79"/>
    </location>
</feature>
<dbReference type="InParanoid" id="A0A136JKM5"/>
<dbReference type="Proteomes" id="UP000070501">
    <property type="component" value="Unassembled WGS sequence"/>
</dbReference>
<dbReference type="EMBL" id="KQ964245">
    <property type="protein sequence ID" value="KXJ97704.1"/>
    <property type="molecule type" value="Genomic_DNA"/>
</dbReference>
<feature type="region of interest" description="Disordered" evidence="1">
    <location>
        <begin position="105"/>
        <end position="142"/>
    </location>
</feature>
<dbReference type="InterPro" id="IPR022190">
    <property type="entry name" value="DUF3716"/>
</dbReference>
<feature type="compositionally biased region" description="Low complexity" evidence="1">
    <location>
        <begin position="105"/>
        <end position="128"/>
    </location>
</feature>
<organism evidence="2 3">
    <name type="scientific">Microdochium bolleyi</name>
    <dbReference type="NCBI Taxonomy" id="196109"/>
    <lineage>
        <taxon>Eukaryota</taxon>
        <taxon>Fungi</taxon>
        <taxon>Dikarya</taxon>
        <taxon>Ascomycota</taxon>
        <taxon>Pezizomycotina</taxon>
        <taxon>Sordariomycetes</taxon>
        <taxon>Xylariomycetidae</taxon>
        <taxon>Xylariales</taxon>
        <taxon>Microdochiaceae</taxon>
        <taxon>Microdochium</taxon>
    </lineage>
</organism>
<dbReference type="Pfam" id="PF12511">
    <property type="entry name" value="DUF3716"/>
    <property type="match status" value="1"/>
</dbReference>
<feature type="region of interest" description="Disordered" evidence="1">
    <location>
        <begin position="157"/>
        <end position="177"/>
    </location>
</feature>
<feature type="compositionally biased region" description="Basic and acidic residues" evidence="1">
    <location>
        <begin position="68"/>
        <end position="79"/>
    </location>
</feature>
<accession>A0A136JKM5</accession>
<evidence type="ECO:0000313" key="2">
    <source>
        <dbReference type="EMBL" id="KXJ97704.1"/>
    </source>
</evidence>
<gene>
    <name evidence="2" type="ORF">Micbo1qcDRAFT_230287</name>
</gene>
<dbReference type="OrthoDB" id="4174112at2759"/>
<evidence type="ECO:0000313" key="3">
    <source>
        <dbReference type="Proteomes" id="UP000070501"/>
    </source>
</evidence>
<feature type="compositionally biased region" description="Basic residues" evidence="1">
    <location>
        <begin position="21"/>
        <end position="31"/>
    </location>
</feature>
<dbReference type="AlphaFoldDB" id="A0A136JKM5"/>
<feature type="compositionally biased region" description="Acidic residues" evidence="1">
    <location>
        <begin position="42"/>
        <end position="53"/>
    </location>
</feature>
<reference evidence="3" key="1">
    <citation type="submission" date="2016-02" db="EMBL/GenBank/DDBJ databases">
        <title>Draft genome sequence of Microdochium bolleyi, a fungal endophyte of beachgrass.</title>
        <authorList>
            <consortium name="DOE Joint Genome Institute"/>
            <person name="David A.S."/>
            <person name="May G."/>
            <person name="Haridas S."/>
            <person name="Lim J."/>
            <person name="Wang M."/>
            <person name="Labutti K."/>
            <person name="Lipzen A."/>
            <person name="Barry K."/>
            <person name="Grigoriev I.V."/>
        </authorList>
    </citation>
    <scope>NUCLEOTIDE SEQUENCE [LARGE SCALE GENOMIC DNA]</scope>
    <source>
        <strain evidence="3">J235TASD1</strain>
    </source>
</reference>
<evidence type="ECO:0000256" key="1">
    <source>
        <dbReference type="SAM" id="MobiDB-lite"/>
    </source>
</evidence>
<keyword evidence="3" id="KW-1185">Reference proteome</keyword>
<name>A0A136JKM5_9PEZI</name>
<protein>
    <submittedName>
        <fullName evidence="2">Uncharacterized protein</fullName>
    </submittedName>
</protein>
<feature type="region of interest" description="Disordered" evidence="1">
    <location>
        <begin position="373"/>
        <end position="392"/>
    </location>
</feature>
<sequence length="392" mass="42757">MTSHAVMKGIIQSTRGGRVSKATKPRSRQIRRPNTSDVVDPALEDPGVDDLVDDVEHQLGDEGQDLDDPQHQDQQQHDPQLHVQAEDHEHKYHHDPHADFDPVSAAAAAAAAAAHHEQQQQAAAAAVAEQEHHQQQQQQQQLDLTAASILASSVQDPNEHTDLTGAHMDTTGHSTEDFAHQSGYQSVVVESALAKRLAREPGMRLAQQRRPEQALNLGRRSNVEALFAHIAGELAPVPCKNCHKGHGPWNSCVIVDGQMCGSCANCWFNASGARCSFHETRNPQVHGQPVLATDGAFHMPAAVPTSAMSHFNFASLPASADPVVRFTVERAMAEVRAADKKTRHMHMVEAAARQLAFAICQYEDAVNEELDISSQHHQQGAPPAVMDEHEPH</sequence>